<name>A0A7J6WV88_THATH</name>
<keyword evidence="2" id="KW-0677">Repeat</keyword>
<protein>
    <submittedName>
        <fullName evidence="3">Suppressor of npr1-1</fullName>
    </submittedName>
</protein>
<dbReference type="Proteomes" id="UP000554482">
    <property type="component" value="Unassembled WGS sequence"/>
</dbReference>
<dbReference type="Pfam" id="PF13855">
    <property type="entry name" value="LRR_8"/>
    <property type="match status" value="2"/>
</dbReference>
<evidence type="ECO:0000313" key="4">
    <source>
        <dbReference type="Proteomes" id="UP000554482"/>
    </source>
</evidence>
<organism evidence="3 4">
    <name type="scientific">Thalictrum thalictroides</name>
    <name type="common">Rue-anemone</name>
    <name type="synonym">Anemone thalictroides</name>
    <dbReference type="NCBI Taxonomy" id="46969"/>
    <lineage>
        <taxon>Eukaryota</taxon>
        <taxon>Viridiplantae</taxon>
        <taxon>Streptophyta</taxon>
        <taxon>Embryophyta</taxon>
        <taxon>Tracheophyta</taxon>
        <taxon>Spermatophyta</taxon>
        <taxon>Magnoliopsida</taxon>
        <taxon>Ranunculales</taxon>
        <taxon>Ranunculaceae</taxon>
        <taxon>Thalictroideae</taxon>
        <taxon>Thalictrum</taxon>
    </lineage>
</organism>
<reference evidence="3 4" key="1">
    <citation type="submission" date="2020-06" db="EMBL/GenBank/DDBJ databases">
        <title>Transcriptomic and genomic resources for Thalictrum thalictroides and T. hernandezii: Facilitating candidate gene discovery in an emerging model plant lineage.</title>
        <authorList>
            <person name="Arias T."/>
            <person name="Riano-Pachon D.M."/>
            <person name="Di Stilio V.S."/>
        </authorList>
    </citation>
    <scope>NUCLEOTIDE SEQUENCE [LARGE SCALE GENOMIC DNA]</scope>
    <source>
        <strain evidence="4">cv. WT478/WT964</strain>
        <tissue evidence="3">Leaves</tissue>
    </source>
</reference>
<dbReference type="SUPFAM" id="SSF52047">
    <property type="entry name" value="RNI-like"/>
    <property type="match status" value="1"/>
</dbReference>
<dbReference type="InterPro" id="IPR001611">
    <property type="entry name" value="Leu-rich_rpt"/>
</dbReference>
<dbReference type="OrthoDB" id="122245at2759"/>
<dbReference type="PROSITE" id="PS51450">
    <property type="entry name" value="LRR"/>
    <property type="match status" value="1"/>
</dbReference>
<dbReference type="InterPro" id="IPR032675">
    <property type="entry name" value="LRR_dom_sf"/>
</dbReference>
<proteinExistence type="predicted"/>
<accession>A0A7J6WV88</accession>
<dbReference type="InterPro" id="IPR003591">
    <property type="entry name" value="Leu-rich_rpt_typical-subtyp"/>
</dbReference>
<dbReference type="SUPFAM" id="SSF52058">
    <property type="entry name" value="L domain-like"/>
    <property type="match status" value="3"/>
</dbReference>
<keyword evidence="4" id="KW-1185">Reference proteome</keyword>
<dbReference type="EMBL" id="JABWDY010009551">
    <property type="protein sequence ID" value="KAF5201336.1"/>
    <property type="molecule type" value="Genomic_DNA"/>
</dbReference>
<dbReference type="PANTHER" id="PTHR47186">
    <property type="entry name" value="LEUCINE-RICH REPEAT-CONTAINING PROTEIN 57"/>
    <property type="match status" value="1"/>
</dbReference>
<dbReference type="Gene3D" id="3.80.10.10">
    <property type="entry name" value="Ribonuclease Inhibitor"/>
    <property type="match status" value="6"/>
</dbReference>
<dbReference type="PANTHER" id="PTHR47186:SF20">
    <property type="entry name" value="DISEASE RESISTANCE PROTEIN RPS5-LIKE"/>
    <property type="match status" value="1"/>
</dbReference>
<evidence type="ECO:0000313" key="3">
    <source>
        <dbReference type="EMBL" id="KAF5201336.1"/>
    </source>
</evidence>
<dbReference type="SMART" id="SM00369">
    <property type="entry name" value="LRR_TYP"/>
    <property type="match status" value="7"/>
</dbReference>
<keyword evidence="1" id="KW-0433">Leucine-rich repeat</keyword>
<comment type="caution">
    <text evidence="3">The sequence shown here is derived from an EMBL/GenBank/DDBJ whole genome shotgun (WGS) entry which is preliminary data.</text>
</comment>
<evidence type="ECO:0000256" key="1">
    <source>
        <dbReference type="ARBA" id="ARBA00022614"/>
    </source>
</evidence>
<gene>
    <name evidence="3" type="ORF">FRX31_009080</name>
</gene>
<evidence type="ECO:0000256" key="2">
    <source>
        <dbReference type="ARBA" id="ARBA00022737"/>
    </source>
</evidence>
<dbReference type="AlphaFoldDB" id="A0A7J6WV88"/>
<sequence>MNEKFKSEDSDNAIEREETEMLLIYGKEVYLPRYIPSDLFIQKMQKLHTLAILIAGASSLKEIPDDIFKNMDKLVELDLSNSQLKQLPLSFSNLRNITILILRGCSRLESIPSLEDFYKLTLLDLSGASALTSIPDTIYSIIKLDLSGTLIKSLPSQYNLRNLIHLFLRGCTKITTMPHPHDYLSLEVLDLSGATSFTEFQILSFPRLKLPSLVKIDLSGTLIAQVPRFVGFYKIPMLLLRNCCHLETMPPFDLEVLDLSGSIAFKNFHDELLSDQLTALDLSRTQIQKLPVLSMHSVMVQLILRECGLLEELPHLELERLQVLDLSGSINFKTFKDNSFHKLRKLKTLNLSETQVSNLPTLSHCSELRHLILRKCLKLEELPHLISLQKLELLDLSGAISFKQFQDESLGKKEELHELNLTETQVVQIPSLSECHNVRKLMLRGCSKLEILPNLEALSRLVVLDLSGAIALVKLHYQSTGLKSDYLQVLDFSGTYVSDLSFISGCIDLRQLSLRDCPNILTLPPLNELTRLEELDLSRTEFIELSFLSGCKSLCQLLLNDCSNIQELTSLKEHTGLEVLDLSGTKTEDFSLLSGFHKLRELSLRGCLNLETLSFEGLHNLQKVDLSYNPIEVLPSSFSRLRNLRVLLLTDCSSLQTLPLKELLPKLEVLDLSCTNVREFPNDISALTHLRFLKLQEENSLWEFHNGRPFKKFHFCLFSPKESIRENDVYLQGQQYFFKDIYYQTSHIPSITDEPDKFFKVCGFQNFPVGIEEVLVHVELLYLKKNNFLTRLSDVGALYVKEMRECWIENCSSMECVFDDEETRQNDALGMCLENLWVSKLSELKTLFRGIVQPWSFRLLKHLYIECCPSLITVFSSHLELKSLEVLKIKFCDKIAHIFGELVLGEEMLPKLVTLTLIKLPELQSICGGFLPSLKNLRVIGCLKLKNLPISGDRTSYSVKIKGEAIWWKDLLEDERTKSHQRFSPF</sequence>